<reference evidence="13" key="1">
    <citation type="journal article" date="2019" name="Int. J. Syst. Evol. Microbiol.">
        <title>The Global Catalogue of Microorganisms (GCM) 10K type strain sequencing project: providing services to taxonomists for standard genome sequencing and annotation.</title>
        <authorList>
            <consortium name="The Broad Institute Genomics Platform"/>
            <consortium name="The Broad Institute Genome Sequencing Center for Infectious Disease"/>
            <person name="Wu L."/>
            <person name="Ma J."/>
        </authorList>
    </citation>
    <scope>NUCLEOTIDE SEQUENCE [LARGE SCALE GENOMIC DNA]</scope>
    <source>
        <strain evidence="13">NBRC 103166</strain>
    </source>
</reference>
<keyword evidence="12" id="KW-0282">Flagellum</keyword>
<keyword evidence="4" id="KW-1003">Cell membrane</keyword>
<keyword evidence="12" id="KW-0966">Cell projection</keyword>
<dbReference type="InterPro" id="IPR005503">
    <property type="entry name" value="FliL"/>
</dbReference>
<evidence type="ECO:0000313" key="12">
    <source>
        <dbReference type="EMBL" id="GLS89630.1"/>
    </source>
</evidence>
<evidence type="ECO:0000256" key="4">
    <source>
        <dbReference type="ARBA" id="ARBA00022475"/>
    </source>
</evidence>
<evidence type="ECO:0000313" key="13">
    <source>
        <dbReference type="Proteomes" id="UP001157353"/>
    </source>
</evidence>
<dbReference type="EMBL" id="BSPQ01000001">
    <property type="protein sequence ID" value="GLS89630.1"/>
    <property type="molecule type" value="Genomic_DNA"/>
</dbReference>
<dbReference type="PANTHER" id="PTHR35091:SF5">
    <property type="entry name" value="FLAGELLAR PROTEIN FLIL"/>
    <property type="match status" value="1"/>
</dbReference>
<sequence length="140" mass="16233">MWKRALLCVLYLSFASSPLLAEEESGQGTEKIKNDYQYFQLEPDIITNYIKPGKRIGFVRITVELMVKSKSNYAVINEHEPLIRDKIISILGQQTEAIVKSVTERDGIRQRCLDEVNELLYVETGKKPLEDLLFTKYLYQ</sequence>
<keyword evidence="6" id="KW-0812">Transmembrane</keyword>
<comment type="function">
    <text evidence="1 10">Controls the rotational direction of flagella during chemotaxis.</text>
</comment>
<evidence type="ECO:0000256" key="9">
    <source>
        <dbReference type="ARBA" id="ARBA00023136"/>
    </source>
</evidence>
<evidence type="ECO:0000256" key="3">
    <source>
        <dbReference type="ARBA" id="ARBA00008281"/>
    </source>
</evidence>
<keyword evidence="9 10" id="KW-0472">Membrane</keyword>
<keyword evidence="13" id="KW-1185">Reference proteome</keyword>
<gene>
    <name evidence="12" type="ORF">GCM10007916_06970</name>
</gene>
<dbReference type="RefSeq" id="WP_284202742.1">
    <property type="nucleotide sequence ID" value="NZ_BSPQ01000001.1"/>
</dbReference>
<evidence type="ECO:0000256" key="11">
    <source>
        <dbReference type="SAM" id="SignalP"/>
    </source>
</evidence>
<comment type="subcellular location">
    <subcellularLocation>
        <location evidence="10">Cell inner membrane</location>
    </subcellularLocation>
    <subcellularLocation>
        <location evidence="2">Cell membrane</location>
        <topology evidence="2">Single-pass membrane protein</topology>
    </subcellularLocation>
</comment>
<keyword evidence="8" id="KW-1133">Transmembrane helix</keyword>
<keyword evidence="7 10" id="KW-0283">Flagellar rotation</keyword>
<keyword evidence="5 10" id="KW-0145">Chemotaxis</keyword>
<dbReference type="PANTHER" id="PTHR35091">
    <property type="entry name" value="FLAGELLAR PROTEIN FLIL"/>
    <property type="match status" value="1"/>
</dbReference>
<feature type="chain" id="PRO_5045205538" description="Flagellar protein FliL" evidence="11">
    <location>
        <begin position="22"/>
        <end position="140"/>
    </location>
</feature>
<comment type="similarity">
    <text evidence="3 10">Belongs to the FliL family.</text>
</comment>
<evidence type="ECO:0000256" key="10">
    <source>
        <dbReference type="RuleBase" id="RU364125"/>
    </source>
</evidence>
<keyword evidence="12" id="KW-0969">Cilium</keyword>
<protein>
    <recommendedName>
        <fullName evidence="10">Flagellar protein FliL</fullName>
    </recommendedName>
</protein>
<feature type="signal peptide" evidence="11">
    <location>
        <begin position="1"/>
        <end position="21"/>
    </location>
</feature>
<evidence type="ECO:0000256" key="6">
    <source>
        <dbReference type="ARBA" id="ARBA00022692"/>
    </source>
</evidence>
<evidence type="ECO:0000256" key="7">
    <source>
        <dbReference type="ARBA" id="ARBA00022779"/>
    </source>
</evidence>
<comment type="caution">
    <text evidence="12">The sequence shown here is derived from an EMBL/GenBank/DDBJ whole genome shotgun (WGS) entry which is preliminary data.</text>
</comment>
<evidence type="ECO:0000256" key="2">
    <source>
        <dbReference type="ARBA" id="ARBA00004162"/>
    </source>
</evidence>
<evidence type="ECO:0000256" key="8">
    <source>
        <dbReference type="ARBA" id="ARBA00022989"/>
    </source>
</evidence>
<dbReference type="Pfam" id="PF03748">
    <property type="entry name" value="FliL"/>
    <property type="match status" value="1"/>
</dbReference>
<proteinExistence type="inferred from homology"/>
<keyword evidence="10" id="KW-0997">Cell inner membrane</keyword>
<evidence type="ECO:0000256" key="5">
    <source>
        <dbReference type="ARBA" id="ARBA00022500"/>
    </source>
</evidence>
<accession>A0ABQ6DXA5</accession>
<dbReference type="Proteomes" id="UP001157353">
    <property type="component" value="Unassembled WGS sequence"/>
</dbReference>
<keyword evidence="11" id="KW-0732">Signal</keyword>
<evidence type="ECO:0000256" key="1">
    <source>
        <dbReference type="ARBA" id="ARBA00002254"/>
    </source>
</evidence>
<organism evidence="12 13">
    <name type="scientific">Psychromonas marina</name>
    <dbReference type="NCBI Taxonomy" id="88364"/>
    <lineage>
        <taxon>Bacteria</taxon>
        <taxon>Pseudomonadati</taxon>
        <taxon>Pseudomonadota</taxon>
        <taxon>Gammaproteobacteria</taxon>
        <taxon>Alteromonadales</taxon>
        <taxon>Psychromonadaceae</taxon>
        <taxon>Psychromonas</taxon>
    </lineage>
</organism>
<name>A0ABQ6DXA5_9GAMM</name>